<dbReference type="PROSITE" id="PS52050">
    <property type="entry name" value="WYL"/>
    <property type="match status" value="1"/>
</dbReference>
<proteinExistence type="predicted"/>
<gene>
    <name evidence="3" type="ORF">HELGO_WM53270</name>
</gene>
<sequence>MSQKSSLHRVLEILNRLNKGEKLCISQLANKYEVSERSIQRDFRMILEVFDDFLIKDGECYKGYKKVLLDELLQGSELMMLSNIVNVFDIAGTKSFLSSETKKLIQNSMNIYSFKAKPFELLKQTNQLRKLEQAIRHKKEIKLVYERENEIFKFTIQPYKIIFLNENFYLVGKDIRDENVLRLRIALIQEINLSSKTFYHEPKIVDYIHSLQTPWKQFNKKEITIKLLVKYKVTHYFLLKKYLPSQKIVQKYDNGDIQITYQISNFKEIEELIIKWLPKIEIIEPKELNNFIKKELLVRLNGLN</sequence>
<dbReference type="InterPro" id="IPR051534">
    <property type="entry name" value="CBASS_pafABC_assoc_protein"/>
</dbReference>
<feature type="domain" description="WYL" evidence="2">
    <location>
        <begin position="128"/>
        <end position="191"/>
    </location>
</feature>
<dbReference type="AlphaFoldDB" id="A0A6S6U2D5"/>
<evidence type="ECO:0000259" key="2">
    <source>
        <dbReference type="Pfam" id="PF13280"/>
    </source>
</evidence>
<evidence type="ECO:0000256" key="1">
    <source>
        <dbReference type="SAM" id="Coils"/>
    </source>
</evidence>
<name>A0A6S6U2D5_9BACT</name>
<dbReference type="InterPro" id="IPR026881">
    <property type="entry name" value="WYL_dom"/>
</dbReference>
<protein>
    <recommendedName>
        <fullName evidence="2">WYL domain-containing protein</fullName>
    </recommendedName>
</protein>
<keyword evidence="1" id="KW-0175">Coiled coil</keyword>
<organism evidence="3">
    <name type="scientific">uncultured Sulfurovum sp</name>
    <dbReference type="NCBI Taxonomy" id="269237"/>
    <lineage>
        <taxon>Bacteria</taxon>
        <taxon>Pseudomonadati</taxon>
        <taxon>Campylobacterota</taxon>
        <taxon>Epsilonproteobacteria</taxon>
        <taxon>Campylobacterales</taxon>
        <taxon>Sulfurovaceae</taxon>
        <taxon>Sulfurovum</taxon>
        <taxon>environmental samples</taxon>
    </lineage>
</organism>
<feature type="coiled-coil region" evidence="1">
    <location>
        <begin position="121"/>
        <end position="148"/>
    </location>
</feature>
<dbReference type="PANTHER" id="PTHR34580">
    <property type="match status" value="1"/>
</dbReference>
<reference evidence="3" key="1">
    <citation type="submission" date="2020-01" db="EMBL/GenBank/DDBJ databases">
        <authorList>
            <person name="Meier V. D."/>
            <person name="Meier V D."/>
        </authorList>
    </citation>
    <scope>NUCLEOTIDE SEQUENCE</scope>
    <source>
        <strain evidence="3">HLG_WM_MAG_03</strain>
    </source>
</reference>
<dbReference type="EMBL" id="CACVAR010000318">
    <property type="protein sequence ID" value="CAA6820889.1"/>
    <property type="molecule type" value="Genomic_DNA"/>
</dbReference>
<dbReference type="Pfam" id="PF13280">
    <property type="entry name" value="WYL"/>
    <property type="match status" value="1"/>
</dbReference>
<dbReference type="PANTHER" id="PTHR34580:SF1">
    <property type="entry name" value="PROTEIN PAFC"/>
    <property type="match status" value="1"/>
</dbReference>
<accession>A0A6S6U2D5</accession>
<evidence type="ECO:0000313" key="3">
    <source>
        <dbReference type="EMBL" id="CAA6820889.1"/>
    </source>
</evidence>